<evidence type="ECO:0000313" key="2">
    <source>
        <dbReference type="EMBL" id="KAJ8343762.1"/>
    </source>
</evidence>
<comment type="caution">
    <text evidence="2">The sequence shown here is derived from an EMBL/GenBank/DDBJ whole genome shotgun (WGS) entry which is preliminary data.</text>
</comment>
<accession>A0A9Q1ERS9</accession>
<keyword evidence="1" id="KW-1133">Transmembrane helix</keyword>
<feature type="transmembrane region" description="Helical" evidence="1">
    <location>
        <begin position="12"/>
        <end position="31"/>
    </location>
</feature>
<dbReference type="Proteomes" id="UP001152622">
    <property type="component" value="Chromosome 13"/>
</dbReference>
<proteinExistence type="predicted"/>
<reference evidence="2" key="1">
    <citation type="journal article" date="2023" name="Science">
        <title>Genome structures resolve the early diversification of teleost fishes.</title>
        <authorList>
            <person name="Parey E."/>
            <person name="Louis A."/>
            <person name="Montfort J."/>
            <person name="Bouchez O."/>
            <person name="Roques C."/>
            <person name="Iampietro C."/>
            <person name="Lluch J."/>
            <person name="Castinel A."/>
            <person name="Donnadieu C."/>
            <person name="Desvignes T."/>
            <person name="Floi Bucao C."/>
            <person name="Jouanno E."/>
            <person name="Wen M."/>
            <person name="Mejri S."/>
            <person name="Dirks R."/>
            <person name="Jansen H."/>
            <person name="Henkel C."/>
            <person name="Chen W.J."/>
            <person name="Zahm M."/>
            <person name="Cabau C."/>
            <person name="Klopp C."/>
            <person name="Thompson A.W."/>
            <person name="Robinson-Rechavi M."/>
            <person name="Braasch I."/>
            <person name="Lecointre G."/>
            <person name="Bobe J."/>
            <person name="Postlethwait J.H."/>
            <person name="Berthelot C."/>
            <person name="Roest Crollius H."/>
            <person name="Guiguen Y."/>
        </authorList>
    </citation>
    <scope>NUCLEOTIDE SEQUENCE</scope>
    <source>
        <strain evidence="2">WJC10195</strain>
    </source>
</reference>
<name>A0A9Q1ERS9_SYNKA</name>
<keyword evidence="1" id="KW-0812">Transmembrane</keyword>
<protein>
    <submittedName>
        <fullName evidence="2">Uncharacterized protein</fullName>
    </submittedName>
</protein>
<gene>
    <name evidence="2" type="ORF">SKAU_G00310910</name>
</gene>
<organism evidence="2 3">
    <name type="scientific">Synaphobranchus kaupii</name>
    <name type="common">Kaup's arrowtooth eel</name>
    <dbReference type="NCBI Taxonomy" id="118154"/>
    <lineage>
        <taxon>Eukaryota</taxon>
        <taxon>Metazoa</taxon>
        <taxon>Chordata</taxon>
        <taxon>Craniata</taxon>
        <taxon>Vertebrata</taxon>
        <taxon>Euteleostomi</taxon>
        <taxon>Actinopterygii</taxon>
        <taxon>Neopterygii</taxon>
        <taxon>Teleostei</taxon>
        <taxon>Anguilliformes</taxon>
        <taxon>Synaphobranchidae</taxon>
        <taxon>Synaphobranchus</taxon>
    </lineage>
</organism>
<dbReference type="EMBL" id="JAINUF010000013">
    <property type="protein sequence ID" value="KAJ8343762.1"/>
    <property type="molecule type" value="Genomic_DNA"/>
</dbReference>
<keyword evidence="1" id="KW-0472">Membrane</keyword>
<keyword evidence="3" id="KW-1185">Reference proteome</keyword>
<dbReference type="AlphaFoldDB" id="A0A9Q1ERS9"/>
<sequence length="135" mass="14764">MVASSKVMTIKVCFLLIVMDVLLVFMGPYWTSRPSLTPVSRHRAARRIASEREGGGGRGRDVLPSGVCSRPGRCLICNQLWSAGQPRPLRFPVETSNHCSFGLTSQAPSSIHLSDGFKCLCVGSRLAGERRCCLR</sequence>
<evidence type="ECO:0000313" key="3">
    <source>
        <dbReference type="Proteomes" id="UP001152622"/>
    </source>
</evidence>
<evidence type="ECO:0000256" key="1">
    <source>
        <dbReference type="SAM" id="Phobius"/>
    </source>
</evidence>